<feature type="region of interest" description="Disordered" evidence="1">
    <location>
        <begin position="1"/>
        <end position="40"/>
    </location>
</feature>
<feature type="compositionally biased region" description="Pro residues" evidence="1">
    <location>
        <begin position="74"/>
        <end position="83"/>
    </location>
</feature>
<evidence type="ECO:0000313" key="2">
    <source>
        <dbReference type="EMBL" id="KAG2615024.1"/>
    </source>
</evidence>
<dbReference type="Proteomes" id="UP000823388">
    <property type="component" value="Chromosome 3N"/>
</dbReference>
<feature type="region of interest" description="Disordered" evidence="1">
    <location>
        <begin position="65"/>
        <end position="146"/>
    </location>
</feature>
<dbReference type="AlphaFoldDB" id="A0A8T0U2F7"/>
<evidence type="ECO:0000313" key="3">
    <source>
        <dbReference type="Proteomes" id="UP000823388"/>
    </source>
</evidence>
<dbReference type="EMBL" id="CM029042">
    <property type="protein sequence ID" value="KAG2615024.1"/>
    <property type="molecule type" value="Genomic_DNA"/>
</dbReference>
<comment type="caution">
    <text evidence="2">The sequence shown here is derived from an EMBL/GenBank/DDBJ whole genome shotgun (WGS) entry which is preliminary data.</text>
</comment>
<feature type="compositionally biased region" description="Basic residues" evidence="1">
    <location>
        <begin position="129"/>
        <end position="146"/>
    </location>
</feature>
<keyword evidence="3" id="KW-1185">Reference proteome</keyword>
<name>A0A8T0U2F7_PANVG</name>
<accession>A0A8T0U2F7</accession>
<reference evidence="2 3" key="1">
    <citation type="submission" date="2020-05" db="EMBL/GenBank/DDBJ databases">
        <title>WGS assembly of Panicum virgatum.</title>
        <authorList>
            <person name="Lovell J.T."/>
            <person name="Jenkins J."/>
            <person name="Shu S."/>
            <person name="Juenger T.E."/>
            <person name="Schmutz J."/>
        </authorList>
    </citation>
    <scope>NUCLEOTIDE SEQUENCE [LARGE SCALE GENOMIC DNA]</scope>
    <source>
        <strain evidence="3">cv. AP13</strain>
    </source>
</reference>
<protein>
    <submittedName>
        <fullName evidence="2">Uncharacterized protein</fullName>
    </submittedName>
</protein>
<organism evidence="2 3">
    <name type="scientific">Panicum virgatum</name>
    <name type="common">Blackwell switchgrass</name>
    <dbReference type="NCBI Taxonomy" id="38727"/>
    <lineage>
        <taxon>Eukaryota</taxon>
        <taxon>Viridiplantae</taxon>
        <taxon>Streptophyta</taxon>
        <taxon>Embryophyta</taxon>
        <taxon>Tracheophyta</taxon>
        <taxon>Spermatophyta</taxon>
        <taxon>Magnoliopsida</taxon>
        <taxon>Liliopsida</taxon>
        <taxon>Poales</taxon>
        <taxon>Poaceae</taxon>
        <taxon>PACMAD clade</taxon>
        <taxon>Panicoideae</taxon>
        <taxon>Panicodae</taxon>
        <taxon>Paniceae</taxon>
        <taxon>Panicinae</taxon>
        <taxon>Panicum</taxon>
        <taxon>Panicum sect. Hiantes</taxon>
    </lineage>
</organism>
<gene>
    <name evidence="2" type="ORF">PVAP13_3NG026490</name>
</gene>
<sequence length="146" mass="15415">MPERRIGGGEAAIRSGRARPRLGNRTGRPGGSDKRASGPINGAVVMVGECWLARCEIGAENSQAALTPLTRSSPPDPPPPPSSPSLAGGACTPSASRISLAALAPLTSPSPPDPPPWRRPHPHPPPCWRRPHVLRHLAPQRRRSDP</sequence>
<feature type="compositionally biased region" description="Pro residues" evidence="1">
    <location>
        <begin position="108"/>
        <end position="128"/>
    </location>
</feature>
<evidence type="ECO:0000256" key="1">
    <source>
        <dbReference type="SAM" id="MobiDB-lite"/>
    </source>
</evidence>
<proteinExistence type="predicted"/>